<feature type="domain" description="Nudix hydrolase" evidence="10">
    <location>
        <begin position="165"/>
        <end position="291"/>
    </location>
</feature>
<comment type="catalytic activity">
    <reaction evidence="9">
        <text>a 5'-end NAD(+)-phospho-ribonucleoside in mRNA + H2O = a 5'-end phospho-adenosine-phospho-ribonucleoside in mRNA + beta-nicotinamide D-ribonucleotide + 2 H(+)</text>
        <dbReference type="Rhea" id="RHEA:60876"/>
        <dbReference type="Rhea" id="RHEA-COMP:15698"/>
        <dbReference type="Rhea" id="RHEA-COMP:15719"/>
        <dbReference type="ChEBI" id="CHEBI:14649"/>
        <dbReference type="ChEBI" id="CHEBI:15377"/>
        <dbReference type="ChEBI" id="CHEBI:15378"/>
        <dbReference type="ChEBI" id="CHEBI:144029"/>
        <dbReference type="ChEBI" id="CHEBI:144051"/>
    </reaction>
    <physiologicalReaction direction="left-to-right" evidence="9">
        <dbReference type="Rhea" id="RHEA:60877"/>
    </physiologicalReaction>
</comment>
<reference evidence="11 12" key="1">
    <citation type="journal article" date="2014" name="Antonie Van Leeuwenhoek">
        <title>Hyphomonas beringensis sp. nov. and Hyphomonas chukchiensis sp. nov., isolated from surface seawater of the Bering Sea and Chukchi Sea.</title>
        <authorList>
            <person name="Li C."/>
            <person name="Lai Q."/>
            <person name="Li G."/>
            <person name="Dong C."/>
            <person name="Wang J."/>
            <person name="Liao Y."/>
            <person name="Shao Z."/>
        </authorList>
    </citation>
    <scope>NUCLEOTIDE SEQUENCE [LARGE SCALE GENOMIC DNA]</scope>
    <source>
        <strain evidence="11 12">22II1-22F38</strain>
    </source>
</reference>
<protein>
    <recommendedName>
        <fullName evidence="4">NAD(+) diphosphatase</fullName>
        <ecNumber evidence="4">3.6.1.22</ecNumber>
    </recommendedName>
</protein>
<dbReference type="EC" id="3.6.1.22" evidence="4"/>
<dbReference type="GO" id="GO:0006742">
    <property type="term" value="P:NADP+ catabolic process"/>
    <property type="evidence" value="ECO:0007669"/>
    <property type="project" value="TreeGrafter"/>
</dbReference>
<dbReference type="Pfam" id="PF09296">
    <property type="entry name" value="NUDIX-like"/>
    <property type="match status" value="1"/>
</dbReference>
<keyword evidence="5" id="KW-0479">Metal-binding</keyword>
<organism evidence="11 12">
    <name type="scientific">Hyphomonas atlantica</name>
    <dbReference type="NCBI Taxonomy" id="1280948"/>
    <lineage>
        <taxon>Bacteria</taxon>
        <taxon>Pseudomonadati</taxon>
        <taxon>Pseudomonadota</taxon>
        <taxon>Alphaproteobacteria</taxon>
        <taxon>Hyphomonadales</taxon>
        <taxon>Hyphomonadaceae</taxon>
        <taxon>Hyphomonas</taxon>
    </lineage>
</organism>
<evidence type="ECO:0000256" key="2">
    <source>
        <dbReference type="ARBA" id="ARBA00001947"/>
    </source>
</evidence>
<dbReference type="InterPro" id="IPR015375">
    <property type="entry name" value="NADH_PPase-like_N"/>
</dbReference>
<keyword evidence="7" id="KW-0460">Magnesium</keyword>
<evidence type="ECO:0000256" key="6">
    <source>
        <dbReference type="ARBA" id="ARBA00022801"/>
    </source>
</evidence>
<evidence type="ECO:0000256" key="7">
    <source>
        <dbReference type="ARBA" id="ARBA00022842"/>
    </source>
</evidence>
<dbReference type="InterPro" id="IPR015376">
    <property type="entry name" value="Znr_NADH_PPase"/>
</dbReference>
<sequence>MTNSNDMPLAANPIDRAAHHRKDDAWLDTAFKRDDVLVLLLRNGDPFAAKDGGLVWMGPEIEQVSPGSPRIFLGEDKNGTPIFAVNLPSKFDLESSLIAGAGEFIEFRAAAGRMSPLEANCASTARSIFLWHGSHGFCAKCGAGTAIVEGGWKRECPACGTEHFPRTDPVAIMLAVKGEKCLVGRQANWPAGFVSSLAGFCEPGETIEQAAARELEEEAGIVCNPASAEYVACQPWPFPSSLMVGLILEADSEEITIDPSELESAEWISRDDVKQMLAGTHPRLFCPPPMAIAHHLLKTWAERG</sequence>
<dbReference type="PROSITE" id="PS00893">
    <property type="entry name" value="NUDIX_BOX"/>
    <property type="match status" value="1"/>
</dbReference>
<dbReference type="Pfam" id="PF00293">
    <property type="entry name" value="NUDIX"/>
    <property type="match status" value="1"/>
</dbReference>
<dbReference type="SUPFAM" id="SSF55811">
    <property type="entry name" value="Nudix"/>
    <property type="match status" value="1"/>
</dbReference>
<dbReference type="Proteomes" id="UP000024547">
    <property type="component" value="Unassembled WGS sequence"/>
</dbReference>
<dbReference type="Gene3D" id="3.90.79.20">
    <property type="match status" value="1"/>
</dbReference>
<evidence type="ECO:0000256" key="1">
    <source>
        <dbReference type="ARBA" id="ARBA00001946"/>
    </source>
</evidence>
<accession>A0A059E2E5</accession>
<keyword evidence="12" id="KW-1185">Reference proteome</keyword>
<dbReference type="InterPro" id="IPR000086">
    <property type="entry name" value="NUDIX_hydrolase_dom"/>
</dbReference>
<comment type="similarity">
    <text evidence="3">Belongs to the Nudix hydrolase family. NudC subfamily.</text>
</comment>
<dbReference type="PROSITE" id="PS51462">
    <property type="entry name" value="NUDIX"/>
    <property type="match status" value="1"/>
</dbReference>
<evidence type="ECO:0000256" key="5">
    <source>
        <dbReference type="ARBA" id="ARBA00022723"/>
    </source>
</evidence>
<dbReference type="GO" id="GO:0035529">
    <property type="term" value="F:NADH pyrophosphatase activity"/>
    <property type="evidence" value="ECO:0007669"/>
    <property type="project" value="TreeGrafter"/>
</dbReference>
<comment type="cofactor">
    <cofactor evidence="1">
        <name>Mg(2+)</name>
        <dbReference type="ChEBI" id="CHEBI:18420"/>
    </cofactor>
</comment>
<comment type="caution">
    <text evidence="11">The sequence shown here is derived from an EMBL/GenBank/DDBJ whole genome shotgun (WGS) entry which is preliminary data.</text>
</comment>
<name>A0A059E2E5_9PROT</name>
<dbReference type="InterPro" id="IPR049734">
    <property type="entry name" value="NudC-like_C"/>
</dbReference>
<dbReference type="InterPro" id="IPR050241">
    <property type="entry name" value="NAD-cap_RNA_hydrolase_NudC"/>
</dbReference>
<dbReference type="PATRIC" id="fig|1280948.3.peg.1631"/>
<dbReference type="NCBIfam" id="NF001299">
    <property type="entry name" value="PRK00241.1"/>
    <property type="match status" value="1"/>
</dbReference>
<dbReference type="OrthoDB" id="9791656at2"/>
<keyword evidence="8" id="KW-0520">NAD</keyword>
<dbReference type="GO" id="GO:0019677">
    <property type="term" value="P:NAD+ catabolic process"/>
    <property type="evidence" value="ECO:0007669"/>
    <property type="project" value="TreeGrafter"/>
</dbReference>
<proteinExistence type="inferred from homology"/>
<dbReference type="PANTHER" id="PTHR42904">
    <property type="entry name" value="NUDIX HYDROLASE, NUDC SUBFAMILY"/>
    <property type="match status" value="1"/>
</dbReference>
<dbReference type="PANTHER" id="PTHR42904:SF6">
    <property type="entry name" value="NAD-CAPPED RNA HYDROLASE NUDT12"/>
    <property type="match status" value="1"/>
</dbReference>
<dbReference type="CDD" id="cd03429">
    <property type="entry name" value="NUDIX_NADH_pyrophosphatase_Nudt13"/>
    <property type="match status" value="1"/>
</dbReference>
<evidence type="ECO:0000256" key="9">
    <source>
        <dbReference type="ARBA" id="ARBA00023679"/>
    </source>
</evidence>
<evidence type="ECO:0000313" key="11">
    <source>
        <dbReference type="EMBL" id="KCZ61722.1"/>
    </source>
</evidence>
<dbReference type="RefSeq" id="WP_051602628.1">
    <property type="nucleotide sequence ID" value="NZ_AWFH01000012.1"/>
</dbReference>
<comment type="cofactor">
    <cofactor evidence="2">
        <name>Zn(2+)</name>
        <dbReference type="ChEBI" id="CHEBI:29105"/>
    </cofactor>
</comment>
<gene>
    <name evidence="11" type="ORF">HY36_04010</name>
</gene>
<dbReference type="AlphaFoldDB" id="A0A059E2E5"/>
<evidence type="ECO:0000256" key="3">
    <source>
        <dbReference type="ARBA" id="ARBA00009595"/>
    </source>
</evidence>
<evidence type="ECO:0000256" key="4">
    <source>
        <dbReference type="ARBA" id="ARBA00012381"/>
    </source>
</evidence>
<keyword evidence="6" id="KW-0378">Hydrolase</keyword>
<dbReference type="Gene3D" id="3.90.79.10">
    <property type="entry name" value="Nucleoside Triphosphate Pyrophosphohydrolase"/>
    <property type="match status" value="1"/>
</dbReference>
<evidence type="ECO:0000313" key="12">
    <source>
        <dbReference type="Proteomes" id="UP000024547"/>
    </source>
</evidence>
<evidence type="ECO:0000259" key="10">
    <source>
        <dbReference type="PROSITE" id="PS51462"/>
    </source>
</evidence>
<dbReference type="Pfam" id="PF09297">
    <property type="entry name" value="Zn_ribbon_NUD"/>
    <property type="match status" value="1"/>
</dbReference>
<dbReference type="InterPro" id="IPR015797">
    <property type="entry name" value="NUDIX_hydrolase-like_dom_sf"/>
</dbReference>
<dbReference type="GO" id="GO:0005829">
    <property type="term" value="C:cytosol"/>
    <property type="evidence" value="ECO:0007669"/>
    <property type="project" value="TreeGrafter"/>
</dbReference>
<dbReference type="eggNOG" id="COG2816">
    <property type="taxonomic scope" value="Bacteria"/>
</dbReference>
<dbReference type="InterPro" id="IPR020084">
    <property type="entry name" value="NUDIX_hydrolase_CS"/>
</dbReference>
<dbReference type="EMBL" id="AWFH01000012">
    <property type="protein sequence ID" value="KCZ61722.1"/>
    <property type="molecule type" value="Genomic_DNA"/>
</dbReference>
<evidence type="ECO:0000256" key="8">
    <source>
        <dbReference type="ARBA" id="ARBA00023027"/>
    </source>
</evidence>
<dbReference type="GO" id="GO:0046872">
    <property type="term" value="F:metal ion binding"/>
    <property type="evidence" value="ECO:0007669"/>
    <property type="project" value="UniProtKB-KW"/>
</dbReference>
<dbReference type="STRING" id="1280948.HY36_04010"/>